<dbReference type="OrthoDB" id="8479143at2"/>
<protein>
    <submittedName>
        <fullName evidence="1">Uncharacterized protein</fullName>
    </submittedName>
</protein>
<keyword evidence="2" id="KW-1185">Reference proteome</keyword>
<organism evidence="1 2">
    <name type="scientific">Amycolatopsis acidiphila</name>
    <dbReference type="NCBI Taxonomy" id="715473"/>
    <lineage>
        <taxon>Bacteria</taxon>
        <taxon>Bacillati</taxon>
        <taxon>Actinomycetota</taxon>
        <taxon>Actinomycetes</taxon>
        <taxon>Pseudonocardiales</taxon>
        <taxon>Pseudonocardiaceae</taxon>
        <taxon>Amycolatopsis</taxon>
    </lineage>
</organism>
<dbReference type="Proteomes" id="UP000318578">
    <property type="component" value="Unassembled WGS sequence"/>
</dbReference>
<reference evidence="1 2" key="1">
    <citation type="submission" date="2019-07" db="EMBL/GenBank/DDBJ databases">
        <title>New species of Amycolatopsis and Streptomyces.</title>
        <authorList>
            <person name="Duangmal K."/>
            <person name="Teo W.F.A."/>
            <person name="Lipun K."/>
        </authorList>
    </citation>
    <scope>NUCLEOTIDE SEQUENCE [LARGE SCALE GENOMIC DNA]</scope>
    <source>
        <strain evidence="1 2">JCM 30562</strain>
    </source>
</reference>
<dbReference type="RefSeq" id="WP_144642365.1">
    <property type="nucleotide sequence ID" value="NZ_BNAX01000002.1"/>
</dbReference>
<dbReference type="InterPro" id="IPR029016">
    <property type="entry name" value="GAF-like_dom_sf"/>
</dbReference>
<comment type="caution">
    <text evidence="1">The sequence shown here is derived from an EMBL/GenBank/DDBJ whole genome shotgun (WGS) entry which is preliminary data.</text>
</comment>
<gene>
    <name evidence="1" type="ORF">FNH06_25190</name>
</gene>
<name>A0A558A4M2_9PSEU</name>
<dbReference type="SUPFAM" id="SSF55781">
    <property type="entry name" value="GAF domain-like"/>
    <property type="match status" value="1"/>
</dbReference>
<sequence length="91" mass="10157">MTAYTKMVEQDGPLSGLRAYSASRPADRQDALLAQPLPPLTDRTITGVGSISICGPRDHFTPEALERYRVLVRDAAEEIRRSWAWLRGSRS</sequence>
<dbReference type="EMBL" id="VJZA01000050">
    <property type="protein sequence ID" value="TVT19200.1"/>
    <property type="molecule type" value="Genomic_DNA"/>
</dbReference>
<dbReference type="Gene3D" id="3.30.450.40">
    <property type="match status" value="1"/>
</dbReference>
<evidence type="ECO:0000313" key="2">
    <source>
        <dbReference type="Proteomes" id="UP000318578"/>
    </source>
</evidence>
<accession>A0A558A4M2</accession>
<dbReference type="AlphaFoldDB" id="A0A558A4M2"/>
<proteinExistence type="predicted"/>
<evidence type="ECO:0000313" key="1">
    <source>
        <dbReference type="EMBL" id="TVT19200.1"/>
    </source>
</evidence>